<evidence type="ECO:0000313" key="2">
    <source>
        <dbReference type="EMBL" id="MCK9799511.1"/>
    </source>
</evidence>
<dbReference type="RefSeq" id="WP_268265819.1">
    <property type="nucleotide sequence ID" value="NZ_JALQCW010000043.1"/>
</dbReference>
<keyword evidence="1" id="KW-0812">Transmembrane</keyword>
<keyword evidence="1" id="KW-1133">Transmembrane helix</keyword>
<dbReference type="Proteomes" id="UP001155059">
    <property type="component" value="Unassembled WGS sequence"/>
</dbReference>
<proteinExistence type="predicted"/>
<evidence type="ECO:0000313" key="3">
    <source>
        <dbReference type="Proteomes" id="UP001155059"/>
    </source>
</evidence>
<feature type="transmembrane region" description="Helical" evidence="1">
    <location>
        <begin position="6"/>
        <end position="24"/>
    </location>
</feature>
<comment type="caution">
    <text evidence="2">The sequence shown here is derived from an EMBL/GenBank/DDBJ whole genome shotgun (WGS) entry which is preliminary data.</text>
</comment>
<reference evidence="2 3" key="1">
    <citation type="journal article" date="2022" name="Int. J. Syst. Evol. Microbiol.">
        <title>Pseudomonas aegrilactucae sp. nov. and Pseudomonas morbosilactucae sp. nov., pathogens causing bacterial rot of lettuce in Japan.</title>
        <authorList>
            <person name="Sawada H."/>
            <person name="Fujikawa T."/>
            <person name="Satou M."/>
        </authorList>
    </citation>
    <scope>NUCLEOTIDE SEQUENCE [LARGE SCALE GENOMIC DNA]</scope>
    <source>
        <strain evidence="2 3">MAFF 302030</strain>
    </source>
</reference>
<dbReference type="EMBL" id="JALQCW010000043">
    <property type="protein sequence ID" value="MCK9799511.1"/>
    <property type="molecule type" value="Genomic_DNA"/>
</dbReference>
<gene>
    <name evidence="2" type="ORF">M1B34_17815</name>
</gene>
<dbReference type="AlphaFoldDB" id="A0A9X1YXN8"/>
<evidence type="ECO:0000256" key="1">
    <source>
        <dbReference type="SAM" id="Phobius"/>
    </source>
</evidence>
<accession>A0A9X1YXN8</accession>
<name>A0A9X1YXN8_9PSED</name>
<reference evidence="2 3" key="2">
    <citation type="journal article" date="2023" name="Plant Pathol.">
        <title>Dismantling and reorganizing Pseudomonas marginalis sensu#lato.</title>
        <authorList>
            <person name="Sawada H."/>
            <person name="Fujikawa T."/>
            <person name="Satou M."/>
        </authorList>
    </citation>
    <scope>NUCLEOTIDE SEQUENCE [LARGE SCALE GENOMIC DNA]</scope>
    <source>
        <strain evidence="2 3">MAFF 302030</strain>
    </source>
</reference>
<sequence length="136" mass="14927">MTEYQICALIVFILLVGIVFYAGYRNGLNDGRATGVEEGKAIEHADSAESLRGLQLDQARDHYKSLYSPYERATAAANLGAPERQTLLDAGETLRIAAKTFSAFRTGKKLEKDARAHREKLLELAAMLPADQEKAA</sequence>
<protein>
    <submittedName>
        <fullName evidence="2">Uncharacterized protein</fullName>
    </submittedName>
</protein>
<keyword evidence="1" id="KW-0472">Membrane</keyword>
<organism evidence="2 3">
    <name type="scientific">Pseudomonas morbosilactucae</name>
    <dbReference type="NCBI Taxonomy" id="2938197"/>
    <lineage>
        <taxon>Bacteria</taxon>
        <taxon>Pseudomonadati</taxon>
        <taxon>Pseudomonadota</taxon>
        <taxon>Gammaproteobacteria</taxon>
        <taxon>Pseudomonadales</taxon>
        <taxon>Pseudomonadaceae</taxon>
        <taxon>Pseudomonas</taxon>
    </lineage>
</organism>